<feature type="signal peptide" evidence="4">
    <location>
        <begin position="1"/>
        <end position="20"/>
    </location>
</feature>
<dbReference type="SUPFAM" id="SSF49464">
    <property type="entry name" value="Carboxypeptidase regulatory domain-like"/>
    <property type="match status" value="1"/>
</dbReference>
<evidence type="ECO:0000256" key="1">
    <source>
        <dbReference type="ARBA" id="ARBA00004442"/>
    </source>
</evidence>
<evidence type="ECO:0000256" key="4">
    <source>
        <dbReference type="SAM" id="SignalP"/>
    </source>
</evidence>
<keyword evidence="3" id="KW-0998">Cell outer membrane</keyword>
<dbReference type="Proteomes" id="UP001165367">
    <property type="component" value="Unassembled WGS sequence"/>
</dbReference>
<dbReference type="InterPro" id="IPR037066">
    <property type="entry name" value="Plug_dom_sf"/>
</dbReference>
<dbReference type="Gene3D" id="2.60.40.1120">
    <property type="entry name" value="Carboxypeptidase-like, regulatory domain"/>
    <property type="match status" value="1"/>
</dbReference>
<dbReference type="EMBL" id="JAKLTR010000005">
    <property type="protein sequence ID" value="MCG2614525.1"/>
    <property type="molecule type" value="Genomic_DNA"/>
</dbReference>
<dbReference type="InterPro" id="IPR036942">
    <property type="entry name" value="Beta-barrel_TonB_sf"/>
</dbReference>
<comment type="caution">
    <text evidence="5">The sequence shown here is derived from an EMBL/GenBank/DDBJ whole genome shotgun (WGS) entry which is preliminary data.</text>
</comment>
<keyword evidence="5" id="KW-0675">Receptor</keyword>
<sequence length="752" mass="83940">MKLLLTTALSLAAVISSQLANSQSVLKGTVTNNKSKPLPGINITLKDTYDGATTDSLGRFSFSTTEKGELTLVASSTGLKPFEQVLKLTKDSSYNFAIQLKEEITELSAVVVTAGTFEASDKKRTAVLTPIDVATTAGANADVTAALKTLPGTQQVGESEGLFVRGGTAAETKTFIDGTLVNNFFYSSIPNISTRSRFSPFIFKGTVFSTGGYSALYGQALSSALVLETIDLPEQSAGSLGFSPLGISGGLQKLAKNKKFSWGFNYDYTNLWAVFKVLKQRQDYIKEPEYHTGDANFRFKTSATGMVKYYGYFSRNKLGFRENSIDSTGYKDRFGLKNFNMYHNLSWREGLGNGWKMNLGVSYAYNQDDIDGGMQNSSNQDVVLQGLEWKDFGLQSKGKYFNAKAVFEKRIVGLSAARFGVEYNNSNDNPNYTDYTNQHYDFTIQEHLKSVFAETDIYLTNALAAKVGGRFEHSALFDRSNIAPRASLAYKLGKESQASLAYGMFYQNPETRYLRSVGNLDFAKATHYVAQYLKTNKNITARFEVFYKKYDNLVKTGTQYNNDQVAANNNGFGDAKGIEVFWRDKKTIKNLDYWVSYSYLDTKRDFLNFPTAMQPSFAAKHTGSLVMKKFVTAWKTGFNMTYTYSSGRPYYNIYNDNGINKFADRGETDDFHNVSFSLNYLPKLFSKGANKFTVLVLSVNNIFGIKQTYGYKYSYNSIRKEAIVPPSRSFVFIGLFMSFGVDNTENVINSNL</sequence>
<accession>A0ABS9KQB5</accession>
<evidence type="ECO:0000313" key="5">
    <source>
        <dbReference type="EMBL" id="MCG2614525.1"/>
    </source>
</evidence>
<protein>
    <submittedName>
        <fullName evidence="5">TonB-dependent receptor</fullName>
    </submittedName>
</protein>
<keyword evidence="2" id="KW-0472">Membrane</keyword>
<dbReference type="Gene3D" id="2.170.130.10">
    <property type="entry name" value="TonB-dependent receptor, plug domain"/>
    <property type="match status" value="1"/>
</dbReference>
<dbReference type="SUPFAM" id="SSF56935">
    <property type="entry name" value="Porins"/>
    <property type="match status" value="1"/>
</dbReference>
<reference evidence="5" key="1">
    <citation type="submission" date="2022-01" db="EMBL/GenBank/DDBJ databases">
        <authorList>
            <person name="Jo J.-H."/>
            <person name="Im W.-T."/>
        </authorList>
    </citation>
    <scope>NUCLEOTIDE SEQUENCE</scope>
    <source>
        <strain evidence="5">NA20</strain>
    </source>
</reference>
<keyword evidence="4" id="KW-0732">Signal</keyword>
<feature type="chain" id="PRO_5046152661" evidence="4">
    <location>
        <begin position="21"/>
        <end position="752"/>
    </location>
</feature>
<evidence type="ECO:0000256" key="3">
    <source>
        <dbReference type="ARBA" id="ARBA00023237"/>
    </source>
</evidence>
<evidence type="ECO:0000313" key="6">
    <source>
        <dbReference type="Proteomes" id="UP001165367"/>
    </source>
</evidence>
<gene>
    <name evidence="5" type="ORF">LZZ85_09545</name>
</gene>
<proteinExistence type="predicted"/>
<name>A0ABS9KQB5_9BACT</name>
<evidence type="ECO:0000256" key="2">
    <source>
        <dbReference type="ARBA" id="ARBA00023136"/>
    </source>
</evidence>
<dbReference type="Gene3D" id="2.40.170.20">
    <property type="entry name" value="TonB-dependent receptor, beta-barrel domain"/>
    <property type="match status" value="1"/>
</dbReference>
<comment type="subcellular location">
    <subcellularLocation>
        <location evidence="1">Cell outer membrane</location>
    </subcellularLocation>
</comment>
<organism evidence="5 6">
    <name type="scientific">Terrimonas ginsenosidimutans</name>
    <dbReference type="NCBI Taxonomy" id="2908004"/>
    <lineage>
        <taxon>Bacteria</taxon>
        <taxon>Pseudomonadati</taxon>
        <taxon>Bacteroidota</taxon>
        <taxon>Chitinophagia</taxon>
        <taxon>Chitinophagales</taxon>
        <taxon>Chitinophagaceae</taxon>
        <taxon>Terrimonas</taxon>
    </lineage>
</organism>
<dbReference type="InterPro" id="IPR008969">
    <property type="entry name" value="CarboxyPept-like_regulatory"/>
</dbReference>
<dbReference type="RefSeq" id="WP_237871021.1">
    <property type="nucleotide sequence ID" value="NZ_JAKLTR010000005.1"/>
</dbReference>
<dbReference type="Pfam" id="PF13715">
    <property type="entry name" value="CarbopepD_reg_2"/>
    <property type="match status" value="1"/>
</dbReference>
<keyword evidence="6" id="KW-1185">Reference proteome</keyword>